<proteinExistence type="predicted"/>
<name>A0A9P1IL32_9PELO</name>
<feature type="region of interest" description="Disordered" evidence="2">
    <location>
        <begin position="97"/>
        <end position="116"/>
    </location>
</feature>
<dbReference type="InterPro" id="IPR027095">
    <property type="entry name" value="Golgin-45"/>
</dbReference>
<protein>
    <submittedName>
        <fullName evidence="3">Uncharacterized protein</fullName>
    </submittedName>
</protein>
<dbReference type="PANTHER" id="PTHR13066">
    <property type="entry name" value="BASIC LEUCINE ZIPPER NUCLEAR FACTOR 1 BLZF1 PROTEIN"/>
    <property type="match status" value="1"/>
</dbReference>
<keyword evidence="1" id="KW-0175">Coiled coil</keyword>
<dbReference type="EMBL" id="CANHGI010000003">
    <property type="protein sequence ID" value="CAI5445197.1"/>
    <property type="molecule type" value="Genomic_DNA"/>
</dbReference>
<organism evidence="3 4">
    <name type="scientific">Caenorhabditis angaria</name>
    <dbReference type="NCBI Taxonomy" id="860376"/>
    <lineage>
        <taxon>Eukaryota</taxon>
        <taxon>Metazoa</taxon>
        <taxon>Ecdysozoa</taxon>
        <taxon>Nematoda</taxon>
        <taxon>Chromadorea</taxon>
        <taxon>Rhabditida</taxon>
        <taxon>Rhabditina</taxon>
        <taxon>Rhabditomorpha</taxon>
        <taxon>Rhabditoidea</taxon>
        <taxon>Rhabditidae</taxon>
        <taxon>Peloderinae</taxon>
        <taxon>Caenorhabditis</taxon>
    </lineage>
</organism>
<dbReference type="Proteomes" id="UP001152747">
    <property type="component" value="Unassembled WGS sequence"/>
</dbReference>
<evidence type="ECO:0000256" key="2">
    <source>
        <dbReference type="SAM" id="MobiDB-lite"/>
    </source>
</evidence>
<comment type="caution">
    <text evidence="3">The sequence shown here is derived from an EMBL/GenBank/DDBJ whole genome shotgun (WGS) entry which is preliminary data.</text>
</comment>
<evidence type="ECO:0000256" key="1">
    <source>
        <dbReference type="SAM" id="Coils"/>
    </source>
</evidence>
<gene>
    <name evidence="3" type="ORF">CAMP_LOCUS7834</name>
</gene>
<accession>A0A9P1IL32</accession>
<reference evidence="3" key="1">
    <citation type="submission" date="2022-11" db="EMBL/GenBank/DDBJ databases">
        <authorList>
            <person name="Kikuchi T."/>
        </authorList>
    </citation>
    <scope>NUCLEOTIDE SEQUENCE</scope>
    <source>
        <strain evidence="3">PS1010</strain>
    </source>
</reference>
<feature type="compositionally biased region" description="Polar residues" evidence="2">
    <location>
        <begin position="99"/>
        <end position="108"/>
    </location>
</feature>
<dbReference type="PANTHER" id="PTHR13066:SF2">
    <property type="entry name" value="GOLGIN-45"/>
    <property type="match status" value="1"/>
</dbReference>
<dbReference type="GO" id="GO:0043001">
    <property type="term" value="P:Golgi to plasma membrane protein transport"/>
    <property type="evidence" value="ECO:0007669"/>
    <property type="project" value="InterPro"/>
</dbReference>
<dbReference type="GO" id="GO:0007030">
    <property type="term" value="P:Golgi organization"/>
    <property type="evidence" value="ECO:0007669"/>
    <property type="project" value="InterPro"/>
</dbReference>
<keyword evidence="4" id="KW-1185">Reference proteome</keyword>
<sequence>MDLLDLYHAHEFSQIQDENAVEIVNFKNSKETDEELEDRIIDSEETGSKVTTSRKAKYVPWEPYKAAVAPKKNLDTKCPVNLPQLIAYSMQPSKIKDIGSNNNANPTPVDNPLTDTRREKYFENKKNTNVVKTDSELKMEDELKNLKNQLEMEKNVNSELKRLMIATLNDELQNQVEALTEDKVILAHRVNEFMGKLQIEDEESDKLKIDRDVWKCKFLAQSIRCDELSSKNEFLLKTLVKVQDDVKNQSTSSFANLNLQTLFNRSPCEEKIQKPLPKFSNLTITCCKNCAGREIHLL</sequence>
<dbReference type="AlphaFoldDB" id="A0A9P1IL32"/>
<dbReference type="GO" id="GO:0000139">
    <property type="term" value="C:Golgi membrane"/>
    <property type="evidence" value="ECO:0007669"/>
    <property type="project" value="TreeGrafter"/>
</dbReference>
<feature type="coiled-coil region" evidence="1">
    <location>
        <begin position="136"/>
        <end position="189"/>
    </location>
</feature>
<evidence type="ECO:0000313" key="3">
    <source>
        <dbReference type="EMBL" id="CAI5445197.1"/>
    </source>
</evidence>
<dbReference type="OrthoDB" id="5959043at2759"/>
<evidence type="ECO:0000313" key="4">
    <source>
        <dbReference type="Proteomes" id="UP001152747"/>
    </source>
</evidence>